<accession>A0A1V6C8R9</accession>
<dbReference type="Gene3D" id="3.10.20.30">
    <property type="match status" value="1"/>
</dbReference>
<dbReference type="EMBL" id="MWDQ01000089">
    <property type="protein sequence ID" value="OQB73255.1"/>
    <property type="molecule type" value="Genomic_DNA"/>
</dbReference>
<dbReference type="InterPro" id="IPR042259">
    <property type="entry name" value="Raco-like_middle_sf"/>
</dbReference>
<dbReference type="InterPro" id="IPR041414">
    <property type="entry name" value="Raco-like_middle"/>
</dbReference>
<protein>
    <submittedName>
        <fullName evidence="2">Na(+)-translocating NADH-quinone reductase subunit F</fullName>
    </submittedName>
</protein>
<dbReference type="Pfam" id="PF00111">
    <property type="entry name" value="Fer2"/>
    <property type="match status" value="1"/>
</dbReference>
<reference evidence="2" key="1">
    <citation type="submission" date="2017-02" db="EMBL/GenBank/DDBJ databases">
        <title>Delving into the versatile metabolic prowess of the omnipresent phylum Bacteroidetes.</title>
        <authorList>
            <person name="Nobu M.K."/>
            <person name="Mei R."/>
            <person name="Narihiro T."/>
            <person name="Kuroda K."/>
            <person name="Liu W.-T."/>
        </authorList>
    </citation>
    <scope>NUCLEOTIDE SEQUENCE</scope>
    <source>
        <strain evidence="2">ADurb.Bin131</strain>
    </source>
</reference>
<evidence type="ECO:0000259" key="1">
    <source>
        <dbReference type="PROSITE" id="PS51085"/>
    </source>
</evidence>
<dbReference type="SUPFAM" id="SSF54292">
    <property type="entry name" value="2Fe-2S ferredoxin-like"/>
    <property type="match status" value="1"/>
</dbReference>
<dbReference type="InterPro" id="IPR036010">
    <property type="entry name" value="2Fe-2S_ferredoxin-like_sf"/>
</dbReference>
<dbReference type="GO" id="GO:0051536">
    <property type="term" value="F:iron-sulfur cluster binding"/>
    <property type="evidence" value="ECO:0007669"/>
    <property type="project" value="InterPro"/>
</dbReference>
<feature type="domain" description="2Fe-2S ferredoxin-type" evidence="1">
    <location>
        <begin position="2"/>
        <end position="94"/>
    </location>
</feature>
<evidence type="ECO:0000313" key="2">
    <source>
        <dbReference type="EMBL" id="OQB73255.1"/>
    </source>
</evidence>
<dbReference type="InterPro" id="IPR012675">
    <property type="entry name" value="Beta-grasp_dom_sf"/>
</dbReference>
<name>A0A1V6C8R9_UNCT6</name>
<dbReference type="PANTHER" id="PTHR42895:SF2">
    <property type="entry name" value="IRON-SULFUR CLUSTER PROTEIN"/>
    <property type="match status" value="1"/>
</dbReference>
<gene>
    <name evidence="2" type="ORF">BWX89_01054</name>
</gene>
<dbReference type="InterPro" id="IPR027980">
    <property type="entry name" value="RACo_C"/>
</dbReference>
<dbReference type="Pfam" id="PF14574">
    <property type="entry name" value="RACo_C_ter"/>
    <property type="match status" value="1"/>
</dbReference>
<dbReference type="Pfam" id="PF17651">
    <property type="entry name" value="Raco_middle"/>
    <property type="match status" value="1"/>
</dbReference>
<dbReference type="Gene3D" id="3.30.420.480">
    <property type="entry name" value="Domain of unknown function (DUF4445)"/>
    <property type="match status" value="1"/>
</dbReference>
<dbReference type="PROSITE" id="PS51085">
    <property type="entry name" value="2FE2S_FER_2"/>
    <property type="match status" value="1"/>
</dbReference>
<dbReference type="InterPro" id="IPR001041">
    <property type="entry name" value="2Fe-2S_ferredoxin-type"/>
</dbReference>
<dbReference type="CDD" id="cd00207">
    <property type="entry name" value="fer2"/>
    <property type="match status" value="1"/>
</dbReference>
<comment type="caution">
    <text evidence="2">The sequence shown here is derived from an EMBL/GenBank/DDBJ whole genome shotgun (WGS) entry which is preliminary data.</text>
</comment>
<dbReference type="AlphaFoldDB" id="A0A1V6C8R9"/>
<dbReference type="Proteomes" id="UP000485562">
    <property type="component" value="Unassembled WGS sequence"/>
</dbReference>
<organism evidence="2">
    <name type="scientific">candidate division TA06 bacterium ADurb.Bin131</name>
    <dbReference type="NCBI Taxonomy" id="1852827"/>
    <lineage>
        <taxon>Bacteria</taxon>
        <taxon>Bacteria division TA06</taxon>
    </lineage>
</organism>
<sequence>MKNIRVIFEPEKIQVEVPSGSKIISAIEKSGIYFELPCGEKGICGKCGVKVIEGAPPPNETEKKLLGEKVKDGWRLACQSRINRDSTIFLENRAASYHKILTSKTLHGILRKPQIKKKLINVEKITLENPVSLQEHIARHLGVGIEKVSPFILKDVVDYNGAAETVVFHNGDPLAVEKGDTTSHCYGIGFDLGTTTMVLTVFDLIECKELISVVRPNPQIKFGDDIISRIDFSLRDDGLEVLHRIIVDEINRMIDEAAKVSGIENHHIYQFVLSGNTVMEQIFLNLPLNSLSKIPFNPLMKGPVEISAFRAGIHINPEGIIFVFPVLGGFVGGDTAGLILTTGIHKSEGIQLGIDIGTNGEIVIGNKNGIIAASTAAGPAFEGGRITFGMRAQTGALERCWCEEGEIHWQTIGGNSLKGFCGSGLVDLIAVLRRSGIIDEAGRFQENSDSVFSHMLKNKNNGFVFVLEPEKNNSVYLTQKDIREFQAAKAAIRSGIEILIKKAGVDPKDIEKIYLAGALGNFVNIENIKNLGMLPGFPTERIIPSGNTSLASSLLFLCNSELRKDIAEIIKKTRVIELSLYPEFQEVFTDSLFF</sequence>
<proteinExistence type="predicted"/>
<dbReference type="InterPro" id="IPR052911">
    <property type="entry name" value="Corrinoid_activation_enz"/>
</dbReference>
<dbReference type="PANTHER" id="PTHR42895">
    <property type="entry name" value="IRON-SULFUR CLUSTER-BINDING PROTEIN-RELATED"/>
    <property type="match status" value="1"/>
</dbReference>